<dbReference type="PRINTS" id="PR00073">
    <property type="entry name" value="COPRGNOXDASE"/>
</dbReference>
<dbReference type="PANTHER" id="PTHR10755">
    <property type="entry name" value="COPROPORPHYRINOGEN III OXIDASE, MITOCHONDRIAL"/>
    <property type="match status" value="1"/>
</dbReference>
<dbReference type="GO" id="GO:0005737">
    <property type="term" value="C:cytoplasm"/>
    <property type="evidence" value="ECO:0007669"/>
    <property type="project" value="TreeGrafter"/>
</dbReference>
<dbReference type="EMBL" id="LXQD01000043">
    <property type="protein sequence ID" value="RCJ40755.1"/>
    <property type="molecule type" value="Genomic_DNA"/>
</dbReference>
<keyword evidence="5" id="KW-0560">Oxidoreductase</keyword>
<evidence type="ECO:0000313" key="7">
    <source>
        <dbReference type="EMBL" id="RCJ40755.1"/>
    </source>
</evidence>
<dbReference type="AlphaFoldDB" id="A0A367RW43"/>
<comment type="caution">
    <text evidence="7">The sequence shown here is derived from an EMBL/GenBank/DDBJ whole genome shotgun (WGS) entry which is preliminary data.</text>
</comment>
<dbReference type="InterPro" id="IPR036406">
    <property type="entry name" value="Coprogen_oxidase_aer_sf"/>
</dbReference>
<evidence type="ECO:0000313" key="8">
    <source>
        <dbReference type="Proteomes" id="UP000252107"/>
    </source>
</evidence>
<dbReference type="SUPFAM" id="SSF102886">
    <property type="entry name" value="Coproporphyrinogen III oxidase"/>
    <property type="match status" value="1"/>
</dbReference>
<evidence type="ECO:0000256" key="3">
    <source>
        <dbReference type="ARBA" id="ARBA00011738"/>
    </source>
</evidence>
<dbReference type="EC" id="1.3.3.3" evidence="4"/>
<comment type="similarity">
    <text evidence="2">Belongs to the aerobic coproporphyrinogen-III oxidase family.</text>
</comment>
<evidence type="ECO:0000256" key="5">
    <source>
        <dbReference type="ARBA" id="ARBA00023002"/>
    </source>
</evidence>
<dbReference type="Gene3D" id="3.40.1500.10">
    <property type="entry name" value="Coproporphyrinogen III oxidase, aerobic"/>
    <property type="match status" value="1"/>
</dbReference>
<dbReference type="GO" id="GO:0004109">
    <property type="term" value="F:coproporphyrinogen oxidase activity"/>
    <property type="evidence" value="ECO:0007669"/>
    <property type="project" value="UniProtKB-EC"/>
</dbReference>
<proteinExistence type="inferred from homology"/>
<dbReference type="PANTHER" id="PTHR10755:SF0">
    <property type="entry name" value="OXYGEN-DEPENDENT COPROPORPHYRINOGEN-III OXIDASE, MITOCHONDRIAL"/>
    <property type="match status" value="1"/>
</dbReference>
<dbReference type="InterPro" id="IPR001260">
    <property type="entry name" value="Coprogen_oxidase_aer"/>
</dbReference>
<evidence type="ECO:0000256" key="1">
    <source>
        <dbReference type="ARBA" id="ARBA00005168"/>
    </source>
</evidence>
<dbReference type="NCBIfam" id="NF003727">
    <property type="entry name" value="PRK05330.1"/>
    <property type="match status" value="1"/>
</dbReference>
<dbReference type="GO" id="GO:0006782">
    <property type="term" value="P:protoporphyrinogen IX biosynthetic process"/>
    <property type="evidence" value="ECO:0007669"/>
    <property type="project" value="TreeGrafter"/>
</dbReference>
<organism evidence="7 8">
    <name type="scientific">Nostoc minutum NIES-26</name>
    <dbReference type="NCBI Taxonomy" id="1844469"/>
    <lineage>
        <taxon>Bacteria</taxon>
        <taxon>Bacillati</taxon>
        <taxon>Cyanobacteriota</taxon>
        <taxon>Cyanophyceae</taxon>
        <taxon>Nostocales</taxon>
        <taxon>Nostocaceae</taxon>
        <taxon>Nostoc</taxon>
    </lineage>
</organism>
<name>A0A367RW43_9NOSO</name>
<protein>
    <recommendedName>
        <fullName evidence="4">coproporphyrinogen oxidase</fullName>
        <ecNumber evidence="4">1.3.3.3</ecNumber>
    </recommendedName>
</protein>
<dbReference type="PIRSF" id="PIRSF000166">
    <property type="entry name" value="Coproporphyri_ox"/>
    <property type="match status" value="1"/>
</dbReference>
<keyword evidence="6" id="KW-0627">Porphyrin biosynthesis</keyword>
<dbReference type="Proteomes" id="UP000252107">
    <property type="component" value="Unassembled WGS sequence"/>
</dbReference>
<evidence type="ECO:0000256" key="6">
    <source>
        <dbReference type="ARBA" id="ARBA00023244"/>
    </source>
</evidence>
<comment type="subunit">
    <text evidence="3">Homodimer.</text>
</comment>
<sequence length="334" mass="38345">MTHVLEKSVTQQPTMRGVIDKSFRQMFENTCQALETLDGKRFIEQSWTRDRKGIWTPGESSEGTIYIDRSLQNGNVFEKVGVNYVAIEGELPPGMSFQQSGALASEAADRITTNKGDRFFATGSSFVIHPHNPMAPTAHVNYRYFQINNGTKPVYWWLGGGADLTPAYLFEEDAVHFHRIHKEVCDKYDSSYYPRFKKSCDEYFHIPHRGERRGIGGIFFDHLNKGNSQKLLSFITNCADAFLPAYMPIVERRKDMSFTEKNKYWQRLVRGRYVEFILSCDRGIRFGLASGMVKQQSVFNCMPPAASWEYDDQPAPGSQEAMLKEVLKNPREWL</sequence>
<keyword evidence="8" id="KW-1185">Reference proteome</keyword>
<gene>
    <name evidence="7" type="ORF">A6770_10125</name>
</gene>
<dbReference type="Pfam" id="PF01218">
    <property type="entry name" value="Coprogen_oxidas"/>
    <property type="match status" value="1"/>
</dbReference>
<reference evidence="7" key="1">
    <citation type="submission" date="2016-04" db="EMBL/GenBank/DDBJ databases">
        <authorList>
            <person name="Tabuchi Yagui T.R."/>
        </authorList>
    </citation>
    <scope>NUCLEOTIDE SEQUENCE [LARGE SCALE GENOMIC DNA]</scope>
    <source>
        <strain evidence="7">NIES-26</strain>
    </source>
</reference>
<evidence type="ECO:0000256" key="4">
    <source>
        <dbReference type="ARBA" id="ARBA00012869"/>
    </source>
</evidence>
<accession>A0A367RW43</accession>
<comment type="pathway">
    <text evidence="1">Porphyrin-containing compound metabolism; protoporphyrin-IX biosynthesis; protoporphyrinogen-IX from coproporphyrinogen-III (O2 route): step 1/1.</text>
</comment>
<evidence type="ECO:0000256" key="2">
    <source>
        <dbReference type="ARBA" id="ARBA00010644"/>
    </source>
</evidence>